<gene>
    <name evidence="8" type="primary">aroE</name>
    <name evidence="11" type="ORF">GTPT_2851</name>
</gene>
<comment type="subunit">
    <text evidence="8">Homodimer.</text>
</comment>
<evidence type="ECO:0000256" key="8">
    <source>
        <dbReference type="HAMAP-Rule" id="MF_00222"/>
    </source>
</evidence>
<dbReference type="GO" id="GO:0008652">
    <property type="term" value="P:amino acid biosynthetic process"/>
    <property type="evidence" value="ECO:0007669"/>
    <property type="project" value="UniProtKB-KW"/>
</dbReference>
<comment type="catalytic activity">
    <reaction evidence="7 8">
        <text>shikimate + NADP(+) = 3-dehydroshikimate + NADPH + H(+)</text>
        <dbReference type="Rhea" id="RHEA:17737"/>
        <dbReference type="ChEBI" id="CHEBI:15378"/>
        <dbReference type="ChEBI" id="CHEBI:16630"/>
        <dbReference type="ChEBI" id="CHEBI:36208"/>
        <dbReference type="ChEBI" id="CHEBI:57783"/>
        <dbReference type="ChEBI" id="CHEBI:58349"/>
        <dbReference type="EC" id="1.1.1.25"/>
    </reaction>
</comment>
<feature type="domain" description="SDH C-terminal" evidence="10">
    <location>
        <begin position="249"/>
        <end position="279"/>
    </location>
</feature>
<evidence type="ECO:0000313" key="12">
    <source>
        <dbReference type="Proteomes" id="UP000028602"/>
    </source>
</evidence>
<feature type="binding site" evidence="8">
    <location>
        <position position="94"/>
    </location>
    <ligand>
        <name>shikimate</name>
        <dbReference type="ChEBI" id="CHEBI:36208"/>
    </ligand>
</feature>
<feature type="binding site" evidence="8">
    <location>
        <position position="249"/>
    </location>
    <ligand>
        <name>NADP(+)</name>
        <dbReference type="ChEBI" id="CHEBI:58349"/>
    </ligand>
</feature>
<evidence type="ECO:0000256" key="3">
    <source>
        <dbReference type="ARBA" id="ARBA00022605"/>
    </source>
</evidence>
<feature type="binding site" evidence="8">
    <location>
        <position position="226"/>
    </location>
    <ligand>
        <name>NADP(+)</name>
        <dbReference type="ChEBI" id="CHEBI:58349"/>
    </ligand>
</feature>
<feature type="active site" description="Proton acceptor" evidence="8">
    <location>
        <position position="73"/>
    </location>
</feature>
<dbReference type="GO" id="GO:0009073">
    <property type="term" value="P:aromatic amino acid family biosynthetic process"/>
    <property type="evidence" value="ECO:0007669"/>
    <property type="project" value="UniProtKB-KW"/>
</dbReference>
<dbReference type="GO" id="GO:0004764">
    <property type="term" value="F:shikimate 3-dehydrogenase (NADP+) activity"/>
    <property type="evidence" value="ECO:0007669"/>
    <property type="project" value="UniProtKB-UniRule"/>
</dbReference>
<evidence type="ECO:0000256" key="1">
    <source>
        <dbReference type="ARBA" id="ARBA00004871"/>
    </source>
</evidence>
<comment type="caution">
    <text evidence="8">Lacks conserved residue(s) required for the propagation of feature annotation.</text>
</comment>
<dbReference type="CDD" id="cd01065">
    <property type="entry name" value="NAD_bind_Shikimate_DH"/>
    <property type="match status" value="1"/>
</dbReference>
<sequence length="284" mass="30336">MAEQENFLSDLTGSFSSPCAENPTVAVMEAAYQHQGIPARYINCDVGKEQLEQAVAGAKAMGWRGFNCSIPNKQAIIEYIDELGTSAKVIGAVNCVIIRDGKLTGENTDGKGFVEALSEQIDVKGKTLALLGAGGAARAIAVESALAGATEITIINRDKKKGQELVDLINDNTKAKATFKAWTPGLRIDPLPDILVNATSVGLDDADALPDIDTESLESSLFVADVIPNPPQTALLRKAADKGCRTLNGLNMLVNQGALNLTYWFDKEADKEPMRKVLQKLFTG</sequence>
<dbReference type="SUPFAM" id="SSF53223">
    <property type="entry name" value="Aminoacid dehydrogenase-like, N-terminal domain"/>
    <property type="match status" value="1"/>
</dbReference>
<dbReference type="Pfam" id="PF18317">
    <property type="entry name" value="SDH_C"/>
    <property type="match status" value="1"/>
</dbReference>
<reference evidence="11 12" key="1">
    <citation type="submission" date="2014-05" db="EMBL/GenBank/DDBJ databases">
        <title>ATOL: Assembling a taxonomically balanced genome-scale reconstruction of the evolutionary history of the Enterobacteriaceae.</title>
        <authorList>
            <person name="Plunkett G.III."/>
            <person name="Neeno-Eckwall E.C."/>
            <person name="Glasner J.D."/>
            <person name="Perna N.T."/>
        </authorList>
    </citation>
    <scope>NUCLEOTIDE SEQUENCE [LARGE SCALE GENOMIC DNA]</scope>
    <source>
        <strain evidence="11 12">ATCC 33301</strain>
    </source>
</reference>
<feature type="binding site" evidence="8">
    <location>
        <position position="256"/>
    </location>
    <ligand>
        <name>shikimate</name>
        <dbReference type="ChEBI" id="CHEBI:36208"/>
    </ligand>
</feature>
<evidence type="ECO:0000256" key="6">
    <source>
        <dbReference type="ARBA" id="ARBA00023141"/>
    </source>
</evidence>
<dbReference type="GO" id="GO:0009423">
    <property type="term" value="P:chorismate biosynthetic process"/>
    <property type="evidence" value="ECO:0007669"/>
    <property type="project" value="UniProtKB-UniRule"/>
</dbReference>
<comment type="pathway">
    <text evidence="1 8">Metabolic intermediate biosynthesis; chorismate biosynthesis; chorismate from D-erythrose 4-phosphate and phosphoenolpyruvate: step 4/7.</text>
</comment>
<dbReference type="Pfam" id="PF08501">
    <property type="entry name" value="Shikimate_dh_N"/>
    <property type="match status" value="1"/>
</dbReference>
<name>A0A085JBG4_9GAMM</name>
<dbReference type="EC" id="1.1.1.25" evidence="2 8"/>
<dbReference type="InterPro" id="IPR022893">
    <property type="entry name" value="Shikimate_DH_fam"/>
</dbReference>
<dbReference type="PANTHER" id="PTHR21089">
    <property type="entry name" value="SHIKIMATE DEHYDROGENASE"/>
    <property type="match status" value="1"/>
</dbReference>
<dbReference type="GO" id="GO:0019632">
    <property type="term" value="P:shikimate metabolic process"/>
    <property type="evidence" value="ECO:0007669"/>
    <property type="project" value="InterPro"/>
</dbReference>
<comment type="similarity">
    <text evidence="8">Belongs to the shikimate dehydrogenase family.</text>
</comment>
<evidence type="ECO:0000256" key="4">
    <source>
        <dbReference type="ARBA" id="ARBA00022857"/>
    </source>
</evidence>
<organism evidence="11 12">
    <name type="scientific">Tatumella ptyseos ATCC 33301</name>
    <dbReference type="NCBI Taxonomy" id="1005995"/>
    <lineage>
        <taxon>Bacteria</taxon>
        <taxon>Pseudomonadati</taxon>
        <taxon>Pseudomonadota</taxon>
        <taxon>Gammaproteobacteria</taxon>
        <taxon>Enterobacterales</taxon>
        <taxon>Erwiniaceae</taxon>
        <taxon>Tatumella</taxon>
    </lineage>
</organism>
<feature type="binding site" evidence="8">
    <location>
        <begin position="132"/>
        <end position="136"/>
    </location>
    <ligand>
        <name>NADP(+)</name>
        <dbReference type="ChEBI" id="CHEBI:58349"/>
    </ligand>
</feature>
<dbReference type="InterPro" id="IPR013708">
    <property type="entry name" value="Shikimate_DH-bd_N"/>
</dbReference>
<keyword evidence="6 8" id="KW-0057">Aromatic amino acid biosynthesis</keyword>
<evidence type="ECO:0000259" key="10">
    <source>
        <dbReference type="Pfam" id="PF18317"/>
    </source>
</evidence>
<protein>
    <recommendedName>
        <fullName evidence="2 8">Shikimate dehydrogenase (NADP(+))</fullName>
        <shortName evidence="8">SDH</shortName>
        <ecNumber evidence="2 8">1.1.1.25</ecNumber>
    </recommendedName>
</protein>
<accession>A0A085JBG4</accession>
<feature type="binding site" evidence="8">
    <location>
        <position position="69"/>
    </location>
    <ligand>
        <name>shikimate</name>
        <dbReference type="ChEBI" id="CHEBI:36208"/>
    </ligand>
</feature>
<dbReference type="EMBL" id="JMPR01000043">
    <property type="protein sequence ID" value="KFD17810.1"/>
    <property type="molecule type" value="Genomic_DNA"/>
</dbReference>
<keyword evidence="4 8" id="KW-0521">NADP</keyword>
<dbReference type="GO" id="GO:0050661">
    <property type="term" value="F:NADP binding"/>
    <property type="evidence" value="ECO:0007669"/>
    <property type="project" value="InterPro"/>
</dbReference>
<evidence type="ECO:0000256" key="5">
    <source>
        <dbReference type="ARBA" id="ARBA00023002"/>
    </source>
</evidence>
<keyword evidence="5 8" id="KW-0560">Oxidoreductase</keyword>
<dbReference type="InterPro" id="IPR011342">
    <property type="entry name" value="Shikimate_DH"/>
</dbReference>
<evidence type="ECO:0000259" key="9">
    <source>
        <dbReference type="Pfam" id="PF08501"/>
    </source>
</evidence>
<dbReference type="AlphaFoldDB" id="A0A085JBG4"/>
<evidence type="ECO:0000256" key="7">
    <source>
        <dbReference type="ARBA" id="ARBA00049442"/>
    </source>
</evidence>
<dbReference type="PANTHER" id="PTHR21089:SF1">
    <property type="entry name" value="BIFUNCTIONAL 3-DEHYDROQUINATE DEHYDRATASE_SHIKIMATE DEHYDROGENASE, CHLOROPLASTIC"/>
    <property type="match status" value="1"/>
</dbReference>
<dbReference type="Proteomes" id="UP000028602">
    <property type="component" value="Unassembled WGS sequence"/>
</dbReference>
<dbReference type="HAMAP" id="MF_00222">
    <property type="entry name" value="Shikimate_DH_AroE"/>
    <property type="match status" value="1"/>
</dbReference>
<dbReference type="Gene3D" id="3.40.50.10860">
    <property type="entry name" value="Leucine Dehydrogenase, chain A, domain 1"/>
    <property type="match status" value="1"/>
</dbReference>
<dbReference type="InterPro" id="IPR041121">
    <property type="entry name" value="SDH_C"/>
</dbReference>
<dbReference type="UniPathway" id="UPA00053">
    <property type="reaction ID" value="UER00087"/>
</dbReference>
<dbReference type="NCBIfam" id="TIGR00507">
    <property type="entry name" value="aroE"/>
    <property type="match status" value="1"/>
</dbReference>
<dbReference type="InterPro" id="IPR036291">
    <property type="entry name" value="NAD(P)-bd_dom_sf"/>
</dbReference>
<evidence type="ECO:0000256" key="2">
    <source>
        <dbReference type="ARBA" id="ARBA00012962"/>
    </source>
</evidence>
<dbReference type="RefSeq" id="WP_029991642.1">
    <property type="nucleotide sequence ID" value="NZ_ATMJ01000072.1"/>
</dbReference>
<evidence type="ECO:0000313" key="11">
    <source>
        <dbReference type="EMBL" id="KFD17810.1"/>
    </source>
</evidence>
<keyword evidence="3 8" id="KW-0028">Amino-acid biosynthesis</keyword>
<comment type="function">
    <text evidence="8">Involved in the biosynthesis of the chorismate, which leads to the biosynthesis of aromatic amino acids. Catalyzes the reversible NADPH linked reduction of 3-dehydroshikimate (DHSA) to yield shikimate (SA).</text>
</comment>
<proteinExistence type="inferred from homology"/>
<dbReference type="SUPFAM" id="SSF51735">
    <property type="entry name" value="NAD(P)-binding Rossmann-fold domains"/>
    <property type="match status" value="1"/>
</dbReference>
<dbReference type="eggNOG" id="COG0169">
    <property type="taxonomic scope" value="Bacteria"/>
</dbReference>
<dbReference type="OrthoDB" id="9792692at2"/>
<dbReference type="InterPro" id="IPR046346">
    <property type="entry name" value="Aminoacid_DH-like_N_sf"/>
</dbReference>
<dbReference type="Gene3D" id="3.40.50.720">
    <property type="entry name" value="NAD(P)-binding Rossmann-like Domain"/>
    <property type="match status" value="1"/>
</dbReference>
<feature type="binding site" evidence="8">
    <location>
        <position position="109"/>
    </location>
    <ligand>
        <name>shikimate</name>
        <dbReference type="ChEBI" id="CHEBI:36208"/>
    </ligand>
</feature>
<comment type="caution">
    <text evidence="11">The sequence shown here is derived from an EMBL/GenBank/DDBJ whole genome shotgun (WGS) entry which is preliminary data.</text>
</comment>
<feature type="domain" description="Shikimate dehydrogenase substrate binding N-terminal" evidence="9">
    <location>
        <begin position="25"/>
        <end position="96"/>
    </location>
</feature>
<keyword evidence="12" id="KW-1185">Reference proteome</keyword>